<feature type="transmembrane region" description="Helical" evidence="1">
    <location>
        <begin position="252"/>
        <end position="272"/>
    </location>
</feature>
<gene>
    <name evidence="2" type="ORF">ADK38_34405</name>
</gene>
<accession>A0ABR5IXI2</accession>
<comment type="caution">
    <text evidence="2">The sequence shown here is derived from an EMBL/GenBank/DDBJ whole genome shotgun (WGS) entry which is preliminary data.</text>
</comment>
<evidence type="ECO:0000313" key="2">
    <source>
        <dbReference type="EMBL" id="KOG85844.1"/>
    </source>
</evidence>
<keyword evidence="1" id="KW-0812">Transmembrane</keyword>
<keyword evidence="3" id="KW-1185">Reference proteome</keyword>
<evidence type="ECO:0000313" key="3">
    <source>
        <dbReference type="Proteomes" id="UP000037020"/>
    </source>
</evidence>
<sequence>MATPTLLPPSKELLLKATDKQDSKQPDFTYAMFGEEWLHIQMFVTSILKMKIATTGDFTKNYGKIEAADEKAIKDFIGSVTAIQKLSTRFGDPVTILDKIKTDGNYLTSATAPSEVYGQNIWMAYQVHNTARKFEFFCGNLQKDMDDGQSAIKKNAENVRDLLVGPQNGLKNLIDKLVADLKAIMQNLASFSGDFRAENDKLKLFVAKEGKIYSHAVTARDECKKEAQEFQDEADATYAKWKKFTIAACSSIAGGLIGVLTAIGLGIYAAILRKKYNALLNKVKQMKDEQFKKVALVTDLDGLRTQVTPLTKYTENFQTHLDLILGKWQNTSNSIAQIANLDDNALGNKNEIAQKLGLQQALDEWKEVAKATEWFTGNSLVSPSRTEFGEPLPA</sequence>
<reference evidence="2 3" key="1">
    <citation type="submission" date="2015-07" db="EMBL/GenBank/DDBJ databases">
        <authorList>
            <person name="Ju K.-S."/>
            <person name="Doroghazi J.R."/>
            <person name="Metcalf W.W."/>
        </authorList>
    </citation>
    <scope>NUCLEOTIDE SEQUENCE [LARGE SCALE GENOMIC DNA]</scope>
    <source>
        <strain evidence="2 3">NRRL B-3589</strain>
    </source>
</reference>
<evidence type="ECO:0000256" key="1">
    <source>
        <dbReference type="SAM" id="Phobius"/>
    </source>
</evidence>
<dbReference type="RefSeq" id="WP_030887099.1">
    <property type="nucleotide sequence ID" value="NZ_JBIRHZ010000003.1"/>
</dbReference>
<organism evidence="2 3">
    <name type="scientific">Streptomyces varsoviensis</name>
    <dbReference type="NCBI Taxonomy" id="67373"/>
    <lineage>
        <taxon>Bacteria</taxon>
        <taxon>Bacillati</taxon>
        <taxon>Actinomycetota</taxon>
        <taxon>Actinomycetes</taxon>
        <taxon>Kitasatosporales</taxon>
        <taxon>Streptomycetaceae</taxon>
        <taxon>Streptomyces</taxon>
    </lineage>
</organism>
<dbReference type="SUPFAM" id="SSF58100">
    <property type="entry name" value="Bacterial hemolysins"/>
    <property type="match status" value="1"/>
</dbReference>
<proteinExistence type="predicted"/>
<keyword evidence="1" id="KW-1133">Transmembrane helix</keyword>
<dbReference type="EMBL" id="LGUT01003167">
    <property type="protein sequence ID" value="KOG85844.1"/>
    <property type="molecule type" value="Genomic_DNA"/>
</dbReference>
<protein>
    <recommendedName>
        <fullName evidence="4">Alpha-xenorhabdolysin family binary toxin subunit A</fullName>
    </recommendedName>
</protein>
<dbReference type="Proteomes" id="UP000037020">
    <property type="component" value="Unassembled WGS sequence"/>
</dbReference>
<dbReference type="Gene3D" id="1.20.1170.10">
    <property type="match status" value="1"/>
</dbReference>
<keyword evidence="1" id="KW-0472">Membrane</keyword>
<name>A0ABR5IXI2_9ACTN</name>
<evidence type="ECO:0008006" key="4">
    <source>
        <dbReference type="Google" id="ProtNLM"/>
    </source>
</evidence>